<evidence type="ECO:0000313" key="2">
    <source>
        <dbReference type="Proteomes" id="UP001237642"/>
    </source>
</evidence>
<dbReference type="AlphaFoldDB" id="A0AAD8IWE0"/>
<dbReference type="EMBL" id="JAUIZM010000003">
    <property type="protein sequence ID" value="KAK1393322.1"/>
    <property type="molecule type" value="Genomic_DNA"/>
</dbReference>
<organism evidence="1 2">
    <name type="scientific">Heracleum sosnowskyi</name>
    <dbReference type="NCBI Taxonomy" id="360622"/>
    <lineage>
        <taxon>Eukaryota</taxon>
        <taxon>Viridiplantae</taxon>
        <taxon>Streptophyta</taxon>
        <taxon>Embryophyta</taxon>
        <taxon>Tracheophyta</taxon>
        <taxon>Spermatophyta</taxon>
        <taxon>Magnoliopsida</taxon>
        <taxon>eudicotyledons</taxon>
        <taxon>Gunneridae</taxon>
        <taxon>Pentapetalae</taxon>
        <taxon>asterids</taxon>
        <taxon>campanulids</taxon>
        <taxon>Apiales</taxon>
        <taxon>Apiaceae</taxon>
        <taxon>Apioideae</taxon>
        <taxon>apioid superclade</taxon>
        <taxon>Tordylieae</taxon>
        <taxon>Tordyliinae</taxon>
        <taxon>Heracleum</taxon>
    </lineage>
</organism>
<sequence>MRKDPEAELRLDLSKNTSQSVWFRVRLFVGASNDNYAIPQQSSTDTKAIEEERYEDATFLRDHTGAGLVGWWAGVSQDHKDPYSQIIHISPVHGKFVAKSYSPW</sequence>
<dbReference type="InterPro" id="IPR044680">
    <property type="entry name" value="EX1/2"/>
</dbReference>
<protein>
    <submittedName>
        <fullName evidence="1">Uncharacterized protein</fullName>
    </submittedName>
</protein>
<evidence type="ECO:0000313" key="1">
    <source>
        <dbReference type="EMBL" id="KAK1393322.1"/>
    </source>
</evidence>
<comment type="caution">
    <text evidence="1">The sequence shown here is derived from an EMBL/GenBank/DDBJ whole genome shotgun (WGS) entry which is preliminary data.</text>
</comment>
<proteinExistence type="predicted"/>
<dbReference type="GO" id="GO:0042651">
    <property type="term" value="C:thylakoid membrane"/>
    <property type="evidence" value="ECO:0007669"/>
    <property type="project" value="TreeGrafter"/>
</dbReference>
<accession>A0AAD8IWE0</accession>
<reference evidence="1" key="2">
    <citation type="submission" date="2023-05" db="EMBL/GenBank/DDBJ databases">
        <authorList>
            <person name="Schelkunov M.I."/>
        </authorList>
    </citation>
    <scope>NUCLEOTIDE SEQUENCE</scope>
    <source>
        <strain evidence="1">Hsosn_3</strain>
        <tissue evidence="1">Leaf</tissue>
    </source>
</reference>
<name>A0AAD8IWE0_9APIA</name>
<dbReference type="PANTHER" id="PTHR33917:SF3">
    <property type="entry name" value="PROTEIN EXECUTER 1, CHLOROPLASTIC"/>
    <property type="match status" value="1"/>
</dbReference>
<dbReference type="PANTHER" id="PTHR33917">
    <property type="entry name" value="PROTEIN EXECUTER 1, CHLOROPLASTIC"/>
    <property type="match status" value="1"/>
</dbReference>
<gene>
    <name evidence="1" type="ORF">POM88_012378</name>
</gene>
<reference evidence="1" key="1">
    <citation type="submission" date="2023-02" db="EMBL/GenBank/DDBJ databases">
        <title>Genome of toxic invasive species Heracleum sosnowskyi carries increased number of genes despite the absence of recent whole-genome duplications.</title>
        <authorList>
            <person name="Schelkunov M."/>
            <person name="Shtratnikova V."/>
            <person name="Makarenko M."/>
            <person name="Klepikova A."/>
            <person name="Omelchenko D."/>
            <person name="Novikova G."/>
            <person name="Obukhova E."/>
            <person name="Bogdanov V."/>
            <person name="Penin A."/>
            <person name="Logacheva M."/>
        </authorList>
    </citation>
    <scope>NUCLEOTIDE SEQUENCE</scope>
    <source>
        <strain evidence="1">Hsosn_3</strain>
        <tissue evidence="1">Leaf</tissue>
    </source>
</reference>
<dbReference type="GO" id="GO:0010343">
    <property type="term" value="P:singlet oxygen-mediated programmed cell death"/>
    <property type="evidence" value="ECO:0007669"/>
    <property type="project" value="InterPro"/>
</dbReference>
<dbReference type="Proteomes" id="UP001237642">
    <property type="component" value="Unassembled WGS sequence"/>
</dbReference>
<keyword evidence="2" id="KW-1185">Reference proteome</keyword>